<dbReference type="EMBL" id="BLLI01000073">
    <property type="protein sequence ID" value="GFH43287.1"/>
    <property type="molecule type" value="Genomic_DNA"/>
</dbReference>
<sequence>MSNLENFNNIYANLAESAYNNRPKNFPPYAKKETETPFNYSEDALNKKGEVQVSGGTNLPNDGIVYLQPDPTLKITDKTMTTQVPKMNGGYETQTHITGEKQKGLLTDSEAGFNAYFVTDTPKLNKGDETNLFGYSRE</sequence>
<evidence type="ECO:0000313" key="1">
    <source>
        <dbReference type="EMBL" id="GFH43287.1"/>
    </source>
</evidence>
<dbReference type="RefSeq" id="WP_228462043.1">
    <property type="nucleotide sequence ID" value="NZ_BLLI01000073.1"/>
</dbReference>
<accession>A0A6A0BHL3</accession>
<reference evidence="1 2" key="1">
    <citation type="submission" date="2020-02" db="EMBL/GenBank/DDBJ databases">
        <title>Draft genome sequence of Lactococcus sp. Hs30E4-3.</title>
        <authorList>
            <person name="Noda S."/>
            <person name="Yuki M."/>
            <person name="Ohkuma M."/>
        </authorList>
    </citation>
    <scope>NUCLEOTIDE SEQUENCE [LARGE SCALE GENOMIC DNA]</scope>
    <source>
        <strain evidence="1 2">Hs30E4-3</strain>
    </source>
</reference>
<protein>
    <submittedName>
        <fullName evidence="1">Uncharacterized protein</fullName>
    </submittedName>
</protein>
<evidence type="ECO:0000313" key="2">
    <source>
        <dbReference type="Proteomes" id="UP000480303"/>
    </source>
</evidence>
<name>A0A6A0BHL3_9LACT</name>
<dbReference type="AlphaFoldDB" id="A0A6A0BHL3"/>
<proteinExistence type="predicted"/>
<organism evidence="1 2">
    <name type="scientific">Pseudolactococcus hodotermopsidis</name>
    <dbReference type="NCBI Taxonomy" id="2709157"/>
    <lineage>
        <taxon>Bacteria</taxon>
        <taxon>Bacillati</taxon>
        <taxon>Bacillota</taxon>
        <taxon>Bacilli</taxon>
        <taxon>Lactobacillales</taxon>
        <taxon>Streptococcaceae</taxon>
        <taxon>Pseudolactococcus</taxon>
    </lineage>
</organism>
<dbReference type="Proteomes" id="UP000480303">
    <property type="component" value="Unassembled WGS sequence"/>
</dbReference>
<comment type="caution">
    <text evidence="1">The sequence shown here is derived from an EMBL/GenBank/DDBJ whole genome shotgun (WGS) entry which is preliminary data.</text>
</comment>
<keyword evidence="2" id="KW-1185">Reference proteome</keyword>
<gene>
    <name evidence="1" type="ORF">Hs30E_18380</name>
</gene>